<feature type="domain" description="DUF4931" evidence="2">
    <location>
        <begin position="132"/>
        <end position="235"/>
    </location>
</feature>
<evidence type="ECO:0000259" key="2">
    <source>
        <dbReference type="Pfam" id="PF20956"/>
    </source>
</evidence>
<dbReference type="InterPro" id="IPR046322">
    <property type="entry name" value="DUF4931"/>
</dbReference>
<evidence type="ECO:0000259" key="1">
    <source>
        <dbReference type="Pfam" id="PF16285"/>
    </source>
</evidence>
<dbReference type="EMBL" id="CP122959">
    <property type="protein sequence ID" value="WGI18762.1"/>
    <property type="molecule type" value="Genomic_DNA"/>
</dbReference>
<organism evidence="3 4">
    <name type="scientific">Latilactobacillus sakei</name>
    <name type="common">Lactobacillus sakei</name>
    <dbReference type="NCBI Taxonomy" id="1599"/>
    <lineage>
        <taxon>Bacteria</taxon>
        <taxon>Bacillati</taxon>
        <taxon>Bacillota</taxon>
        <taxon>Bacilli</taxon>
        <taxon>Lactobacillales</taxon>
        <taxon>Lactobacillaceae</taxon>
        <taxon>Latilactobacillus</taxon>
    </lineage>
</organism>
<dbReference type="InterPro" id="IPR049285">
    <property type="entry name" value="DUF4931_C"/>
</dbReference>
<dbReference type="Proteomes" id="UP001179858">
    <property type="component" value="Chromosome"/>
</dbReference>
<gene>
    <name evidence="3" type="ORF">QBD03_08400</name>
</gene>
<dbReference type="RefSeq" id="WP_280102707.1">
    <property type="nucleotide sequence ID" value="NZ_CP122959.1"/>
</dbReference>
<accession>A0AAF0GS57</accession>
<name>A0AAF0GS57_LATSK</name>
<sequence>MTQNVLSFIATTGIQKANIKQGCPFCQVADLRNIVDRQGEKILLKNKYMTLEDTEQLVLIESDRHNGDVSNYEKQEWAAILRYAIDNWEALLKSKAYRSALLYKNFGPESGGSQEHPHMQLIGLKNIAGYTAIRKKNFIGIKLAEKSGVTVNLSEFPIMGFLEINVIWRIDNQLRIAAEEIQNVVSYLLNQYYQGRCQSYNLFFYKSDARYICKIVPRFTASPYFVGYKIAQTFNADYVTFIKHEYLAYCARR</sequence>
<protein>
    <submittedName>
        <fullName evidence="3">DUF4931 domain-containing protein</fullName>
    </submittedName>
</protein>
<evidence type="ECO:0000313" key="3">
    <source>
        <dbReference type="EMBL" id="WGI18762.1"/>
    </source>
</evidence>
<dbReference type="SUPFAM" id="SSF54197">
    <property type="entry name" value="HIT-like"/>
    <property type="match status" value="1"/>
</dbReference>
<dbReference type="AlphaFoldDB" id="A0AAF0GS57"/>
<dbReference type="Pfam" id="PF20956">
    <property type="entry name" value="DUF4931_C"/>
    <property type="match status" value="1"/>
</dbReference>
<dbReference type="Gene3D" id="3.30.428.10">
    <property type="entry name" value="HIT-like"/>
    <property type="match status" value="1"/>
</dbReference>
<reference evidence="3" key="1">
    <citation type="submission" date="2023-04" db="EMBL/GenBank/DDBJ databases">
        <title>Novel strain of Lactilactobacillus sakei and use thereof.</title>
        <authorList>
            <person name="Kim S.Y."/>
        </authorList>
    </citation>
    <scope>NUCLEOTIDE SEQUENCE</scope>
    <source>
        <strain evidence="3">HUP1</strain>
    </source>
</reference>
<evidence type="ECO:0000313" key="4">
    <source>
        <dbReference type="Proteomes" id="UP001179858"/>
    </source>
</evidence>
<feature type="domain" description="DUF4931" evidence="1">
    <location>
        <begin position="18"/>
        <end position="127"/>
    </location>
</feature>
<proteinExistence type="predicted"/>
<dbReference type="Pfam" id="PF16285">
    <property type="entry name" value="DUF4931_N"/>
    <property type="match status" value="1"/>
</dbReference>
<dbReference type="InterPro" id="IPR036265">
    <property type="entry name" value="HIT-like_sf"/>
</dbReference>